<evidence type="ECO:0000313" key="8">
    <source>
        <dbReference type="EnsemblProtists" id="EOD40716"/>
    </source>
</evidence>
<feature type="region of interest" description="Disordered" evidence="5">
    <location>
        <begin position="317"/>
        <end position="340"/>
    </location>
</feature>
<feature type="transmembrane region" description="Helical" evidence="6">
    <location>
        <begin position="775"/>
        <end position="792"/>
    </location>
</feature>
<reference evidence="9" key="1">
    <citation type="journal article" date="2013" name="Nature">
        <title>Pan genome of the phytoplankton Emiliania underpins its global distribution.</title>
        <authorList>
            <person name="Read B.A."/>
            <person name="Kegel J."/>
            <person name="Klute M.J."/>
            <person name="Kuo A."/>
            <person name="Lefebvre S.C."/>
            <person name="Maumus F."/>
            <person name="Mayer C."/>
            <person name="Miller J."/>
            <person name="Monier A."/>
            <person name="Salamov A."/>
            <person name="Young J."/>
            <person name="Aguilar M."/>
            <person name="Claverie J.M."/>
            <person name="Frickenhaus S."/>
            <person name="Gonzalez K."/>
            <person name="Herman E.K."/>
            <person name="Lin Y.C."/>
            <person name="Napier J."/>
            <person name="Ogata H."/>
            <person name="Sarno A.F."/>
            <person name="Shmutz J."/>
            <person name="Schroeder D."/>
            <person name="de Vargas C."/>
            <person name="Verret F."/>
            <person name="von Dassow P."/>
            <person name="Valentin K."/>
            <person name="Van de Peer Y."/>
            <person name="Wheeler G."/>
            <person name="Dacks J.B."/>
            <person name="Delwiche C.F."/>
            <person name="Dyhrman S.T."/>
            <person name="Glockner G."/>
            <person name="John U."/>
            <person name="Richards T."/>
            <person name="Worden A.Z."/>
            <person name="Zhang X."/>
            <person name="Grigoriev I.V."/>
            <person name="Allen A.E."/>
            <person name="Bidle K."/>
            <person name="Borodovsky M."/>
            <person name="Bowler C."/>
            <person name="Brownlee C."/>
            <person name="Cock J.M."/>
            <person name="Elias M."/>
            <person name="Gladyshev V.N."/>
            <person name="Groth M."/>
            <person name="Guda C."/>
            <person name="Hadaegh A."/>
            <person name="Iglesias-Rodriguez M.D."/>
            <person name="Jenkins J."/>
            <person name="Jones B.M."/>
            <person name="Lawson T."/>
            <person name="Leese F."/>
            <person name="Lindquist E."/>
            <person name="Lobanov A."/>
            <person name="Lomsadze A."/>
            <person name="Malik S.B."/>
            <person name="Marsh M.E."/>
            <person name="Mackinder L."/>
            <person name="Mock T."/>
            <person name="Mueller-Roeber B."/>
            <person name="Pagarete A."/>
            <person name="Parker M."/>
            <person name="Probert I."/>
            <person name="Quesneville H."/>
            <person name="Raines C."/>
            <person name="Rensing S.A."/>
            <person name="Riano-Pachon D.M."/>
            <person name="Richier S."/>
            <person name="Rokitta S."/>
            <person name="Shiraiwa Y."/>
            <person name="Soanes D.M."/>
            <person name="van der Giezen M."/>
            <person name="Wahlund T.M."/>
            <person name="Williams B."/>
            <person name="Wilson W."/>
            <person name="Wolfe G."/>
            <person name="Wurch L.L."/>
        </authorList>
    </citation>
    <scope>NUCLEOTIDE SEQUENCE</scope>
</reference>
<dbReference type="PANTHER" id="PTHR12308">
    <property type="entry name" value="ANOCTAMIN"/>
    <property type="match status" value="1"/>
</dbReference>
<dbReference type="HOGENOM" id="CLU_312711_0_0_1"/>
<evidence type="ECO:0000259" key="7">
    <source>
        <dbReference type="Pfam" id="PF04547"/>
    </source>
</evidence>
<accession>A0A0D3KY81</accession>
<dbReference type="InterPro" id="IPR049452">
    <property type="entry name" value="Anoctamin_TM"/>
</dbReference>
<evidence type="ECO:0000256" key="5">
    <source>
        <dbReference type="SAM" id="MobiDB-lite"/>
    </source>
</evidence>
<evidence type="ECO:0000256" key="3">
    <source>
        <dbReference type="ARBA" id="ARBA00022989"/>
    </source>
</evidence>
<comment type="subcellular location">
    <subcellularLocation>
        <location evidence="1">Membrane</location>
        <topology evidence="1">Multi-pass membrane protein</topology>
    </subcellularLocation>
</comment>
<evidence type="ECO:0000256" key="6">
    <source>
        <dbReference type="SAM" id="Phobius"/>
    </source>
</evidence>
<feature type="transmembrane region" description="Helical" evidence="6">
    <location>
        <begin position="891"/>
        <end position="913"/>
    </location>
</feature>
<dbReference type="OMA" id="IANFVEL"/>
<dbReference type="GO" id="GO:0005254">
    <property type="term" value="F:chloride channel activity"/>
    <property type="evidence" value="ECO:0007669"/>
    <property type="project" value="TreeGrafter"/>
</dbReference>
<dbReference type="eggNOG" id="KOG2514">
    <property type="taxonomic scope" value="Eukaryota"/>
</dbReference>
<dbReference type="GeneID" id="17285987"/>
<dbReference type="InterPro" id="IPR007632">
    <property type="entry name" value="Anoctamin"/>
</dbReference>
<dbReference type="eggNOG" id="KOG2513">
    <property type="taxonomic scope" value="Eukaryota"/>
</dbReference>
<name>A0A0D3KY81_EMIH1</name>
<dbReference type="EnsemblProtists" id="EOD40716">
    <property type="protein sequence ID" value="EOD40716"/>
    <property type="gene ID" value="EMIHUDRAFT_222464"/>
</dbReference>
<protein>
    <recommendedName>
        <fullName evidence="7">Anoctamin transmembrane domain-containing protein</fullName>
    </recommendedName>
</protein>
<proteinExistence type="predicted"/>
<dbReference type="RefSeq" id="XP_005793145.1">
    <property type="nucleotide sequence ID" value="XM_005793088.1"/>
</dbReference>
<keyword evidence="2 6" id="KW-0812">Transmembrane</keyword>
<dbReference type="Pfam" id="PF04547">
    <property type="entry name" value="Anoctamin"/>
    <property type="match status" value="1"/>
</dbReference>
<dbReference type="Proteomes" id="UP000013827">
    <property type="component" value="Unassembled WGS sequence"/>
</dbReference>
<keyword evidence="9" id="KW-1185">Reference proteome</keyword>
<dbReference type="PANTHER" id="PTHR12308:SF73">
    <property type="entry name" value="ANOCTAMIN"/>
    <property type="match status" value="1"/>
</dbReference>
<dbReference type="KEGG" id="ehx:EMIHUDRAFT_222464"/>
<feature type="domain" description="Anoctamin transmembrane" evidence="7">
    <location>
        <begin position="216"/>
        <end position="927"/>
    </location>
</feature>
<feature type="compositionally biased region" description="Basic and acidic residues" evidence="5">
    <location>
        <begin position="63"/>
        <end position="78"/>
    </location>
</feature>
<dbReference type="PaxDb" id="2903-EOD40716"/>
<evidence type="ECO:0000256" key="4">
    <source>
        <dbReference type="ARBA" id="ARBA00023136"/>
    </source>
</evidence>
<feature type="transmembrane region" description="Helical" evidence="6">
    <location>
        <begin position="395"/>
        <end position="420"/>
    </location>
</feature>
<evidence type="ECO:0000313" key="9">
    <source>
        <dbReference type="Proteomes" id="UP000013827"/>
    </source>
</evidence>
<reference evidence="8" key="2">
    <citation type="submission" date="2024-10" db="UniProtKB">
        <authorList>
            <consortium name="EnsemblProtists"/>
        </authorList>
    </citation>
    <scope>IDENTIFICATION</scope>
</reference>
<evidence type="ECO:0000256" key="1">
    <source>
        <dbReference type="ARBA" id="ARBA00004141"/>
    </source>
</evidence>
<sequence length="938" mass="104063">MITSTPGYDEARFQSEAELGLVADVVLAHRAEGATKESEVTGKMPKPTGGEPGLRQSGGESSLLRKEAERESQRETELEAKRRELKTLLESVGLRVRVQHSRDGGEVMLKVTATLERLEDEAERSGMKMGIAGSQRQYEPFTRSRAGEFAEREVGGAGLDLDELVVSGVLICYFGLHSIAERNSLNAEWLTVRSWPFANRRLFPDLGLMQQPIGEVRQYYGESIAMYFAWMEHYTNSLTVLALIAAVVELSPVGALGTPLYACASALWCTLMAESWKRRQATLAHEWGMVGYENEERPRPEFIAAFHKGLWAADHEADPPEVDDGDGLSESNASMRLDAESKPMVKKRQSSLTKIVRGNKGGMERRSGFYDRRGFVPHDDAPETLVMPEGSRLRVYLMSIPTLVLCTVLMLVVTLGILTFRMLMSLSRQLEEHPYFNPSTATTVGALLNTLWITVMNMVYAKLAAWLNDLENHRTDTEHEDALIVKTFLFQFANSYIVLFYIAFIQGLNFSLYGAFGYTNAAGQAYHDMCGLSGGESGADSWAFAGCKGPGGSAGVPPPTAGDPLDASNPQGHCERAIFVEARHDPDGCVGLLRTQLFYYTVFKPLYEVALQALIPWLQHRYNLYQLRQRVGRSSIAATGMASAEAADSGGKMAGCVDWMTGLVGAPPGTQSSTVSIDLSSEEQVALRFVELGQEIEEQMAMPAFDGTFSEYNTKVIQYGFVCMFASAFPPAAIAAAIANFVELRFDAHKIGYSHRRPVYRGAEDIGSWQHVMDVLSWLALVINALIVAYTSNSVRDMLVIPWLADRSDCSSDAAPSWDEDCVSNWRECYLNIGGTPEYPAWQYLPTNITVSVPLLTALCEKKVAAEMQTLYDEEHCFVCQARQRAVSLSLVWTVFVLEHVLVLVKLFLAALVPDVPRWVELEQAKQRHVSERQRKKQ</sequence>
<organism evidence="8 9">
    <name type="scientific">Emiliania huxleyi (strain CCMP1516)</name>
    <dbReference type="NCBI Taxonomy" id="280463"/>
    <lineage>
        <taxon>Eukaryota</taxon>
        <taxon>Haptista</taxon>
        <taxon>Haptophyta</taxon>
        <taxon>Prymnesiophyceae</taxon>
        <taxon>Isochrysidales</taxon>
        <taxon>Noelaerhabdaceae</taxon>
        <taxon>Emiliania</taxon>
    </lineage>
</organism>
<feature type="transmembrane region" description="Helical" evidence="6">
    <location>
        <begin position="719"/>
        <end position="742"/>
    </location>
</feature>
<dbReference type="GO" id="GO:0016020">
    <property type="term" value="C:membrane"/>
    <property type="evidence" value="ECO:0007669"/>
    <property type="project" value="UniProtKB-SubCell"/>
</dbReference>
<keyword evidence="4 6" id="KW-0472">Membrane</keyword>
<dbReference type="AlphaFoldDB" id="A0A0D3KY81"/>
<feature type="region of interest" description="Disordered" evidence="5">
    <location>
        <begin position="33"/>
        <end position="78"/>
    </location>
</feature>
<keyword evidence="3 6" id="KW-1133">Transmembrane helix</keyword>
<feature type="transmembrane region" description="Helical" evidence="6">
    <location>
        <begin position="441"/>
        <end position="463"/>
    </location>
</feature>
<evidence type="ECO:0000256" key="2">
    <source>
        <dbReference type="ARBA" id="ARBA00022692"/>
    </source>
</evidence>